<evidence type="ECO:0000313" key="3">
    <source>
        <dbReference type="Proteomes" id="UP000681027"/>
    </source>
</evidence>
<protein>
    <submittedName>
        <fullName evidence="2">RidA family protein</fullName>
    </submittedName>
</protein>
<evidence type="ECO:0000313" key="2">
    <source>
        <dbReference type="EMBL" id="MBS4190175.1"/>
    </source>
</evidence>
<dbReference type="EMBL" id="JAGYPM010000002">
    <property type="protein sequence ID" value="MBS4190175.1"/>
    <property type="molecule type" value="Genomic_DNA"/>
</dbReference>
<dbReference type="NCBIfam" id="TIGR00004">
    <property type="entry name" value="Rid family detoxifying hydrolase"/>
    <property type="match status" value="1"/>
</dbReference>
<dbReference type="PANTHER" id="PTHR11803:SF39">
    <property type="entry name" value="2-IMINOBUTANOATE_2-IMINOPROPANOATE DEAMINASE"/>
    <property type="match status" value="1"/>
</dbReference>
<reference evidence="2 3" key="1">
    <citation type="submission" date="2021-05" db="EMBL/GenBank/DDBJ databases">
        <title>Novel Bacillus species.</title>
        <authorList>
            <person name="Liu G."/>
        </authorList>
    </citation>
    <scope>NUCLEOTIDE SEQUENCE [LARGE SCALE GENOMIC DNA]</scope>
    <source>
        <strain evidence="2 3">FJAT-49705</strain>
    </source>
</reference>
<dbReference type="Proteomes" id="UP000681027">
    <property type="component" value="Unassembled WGS sequence"/>
</dbReference>
<name>A0ABS5NQT3_9BACI</name>
<dbReference type="PROSITE" id="PS01094">
    <property type="entry name" value="UPF0076"/>
    <property type="match status" value="1"/>
</dbReference>
<gene>
    <name evidence="2" type="ORF">KHA94_08160</name>
</gene>
<dbReference type="InterPro" id="IPR006056">
    <property type="entry name" value="RidA"/>
</dbReference>
<sequence>MMEMIYTETAPKAIGPYSQAMKVNDFLFLSGQIPVNPVTNEVVEHDIIQQTNQVMKNIKAILESEGLTLENIIKTTIFIKDMSQFPIINEEYSKYFNEHKPARSTVEVSALPKNVLIEIEAIAYMGQ</sequence>
<dbReference type="CDD" id="cd00448">
    <property type="entry name" value="YjgF_YER057c_UK114_family"/>
    <property type="match status" value="1"/>
</dbReference>
<keyword evidence="3" id="KW-1185">Reference proteome</keyword>
<dbReference type="SUPFAM" id="SSF55298">
    <property type="entry name" value="YjgF-like"/>
    <property type="match status" value="1"/>
</dbReference>
<dbReference type="PANTHER" id="PTHR11803">
    <property type="entry name" value="2-IMINOBUTANOATE/2-IMINOPROPANOATE DEAMINASE RIDA"/>
    <property type="match status" value="1"/>
</dbReference>
<evidence type="ECO:0000256" key="1">
    <source>
        <dbReference type="ARBA" id="ARBA00010552"/>
    </source>
</evidence>
<dbReference type="Gene3D" id="3.30.1330.40">
    <property type="entry name" value="RutC-like"/>
    <property type="match status" value="1"/>
</dbReference>
<organism evidence="2 3">
    <name type="scientific">Cytobacillus citreus</name>
    <dbReference type="NCBI Taxonomy" id="2833586"/>
    <lineage>
        <taxon>Bacteria</taxon>
        <taxon>Bacillati</taxon>
        <taxon>Bacillota</taxon>
        <taxon>Bacilli</taxon>
        <taxon>Bacillales</taxon>
        <taxon>Bacillaceae</taxon>
        <taxon>Cytobacillus</taxon>
    </lineage>
</organism>
<dbReference type="InterPro" id="IPR019897">
    <property type="entry name" value="RidA_CS"/>
</dbReference>
<proteinExistence type="inferred from homology"/>
<dbReference type="InterPro" id="IPR035959">
    <property type="entry name" value="RutC-like_sf"/>
</dbReference>
<accession>A0ABS5NQT3</accession>
<comment type="caution">
    <text evidence="2">The sequence shown here is derived from an EMBL/GenBank/DDBJ whole genome shotgun (WGS) entry which is preliminary data.</text>
</comment>
<dbReference type="Pfam" id="PF01042">
    <property type="entry name" value="Ribonuc_L-PSP"/>
    <property type="match status" value="1"/>
</dbReference>
<comment type="similarity">
    <text evidence="1">Belongs to the RutC family.</text>
</comment>
<dbReference type="InterPro" id="IPR006175">
    <property type="entry name" value="YjgF/YER057c/UK114"/>
</dbReference>